<evidence type="ECO:0000313" key="1">
    <source>
        <dbReference type="EMBL" id="KAK8485472.1"/>
    </source>
</evidence>
<keyword evidence="2" id="KW-1185">Reference proteome</keyword>
<name>A0ABR1ZXQ0_9ROSI</name>
<dbReference type="Proteomes" id="UP001472677">
    <property type="component" value="Unassembled WGS sequence"/>
</dbReference>
<comment type="caution">
    <text evidence="1">The sequence shown here is derived from an EMBL/GenBank/DDBJ whole genome shotgun (WGS) entry which is preliminary data.</text>
</comment>
<accession>A0ABR1ZXQ0</accession>
<organism evidence="1 2">
    <name type="scientific">Hibiscus sabdariffa</name>
    <name type="common">roselle</name>
    <dbReference type="NCBI Taxonomy" id="183260"/>
    <lineage>
        <taxon>Eukaryota</taxon>
        <taxon>Viridiplantae</taxon>
        <taxon>Streptophyta</taxon>
        <taxon>Embryophyta</taxon>
        <taxon>Tracheophyta</taxon>
        <taxon>Spermatophyta</taxon>
        <taxon>Magnoliopsida</taxon>
        <taxon>eudicotyledons</taxon>
        <taxon>Gunneridae</taxon>
        <taxon>Pentapetalae</taxon>
        <taxon>rosids</taxon>
        <taxon>malvids</taxon>
        <taxon>Malvales</taxon>
        <taxon>Malvaceae</taxon>
        <taxon>Malvoideae</taxon>
        <taxon>Hibiscus</taxon>
    </lineage>
</organism>
<protein>
    <recommendedName>
        <fullName evidence="3">DUF4283 domain-containing protein</fullName>
    </recommendedName>
</protein>
<dbReference type="EMBL" id="JBBPBM010001283">
    <property type="protein sequence ID" value="KAK8485472.1"/>
    <property type="molecule type" value="Genomic_DNA"/>
</dbReference>
<sequence length="104" mass="12135">MRISGPRILLIFDSVGVRQQMLRSDILSRWFSRVVEWNEADCVLDCRRVWLSVFGVPVHAQSRDNFEHLVSHWGSLVLVDEATLEPSSFEWGRMLVETHVLDRI</sequence>
<evidence type="ECO:0000313" key="2">
    <source>
        <dbReference type="Proteomes" id="UP001472677"/>
    </source>
</evidence>
<evidence type="ECO:0008006" key="3">
    <source>
        <dbReference type="Google" id="ProtNLM"/>
    </source>
</evidence>
<reference evidence="1 2" key="1">
    <citation type="journal article" date="2024" name="G3 (Bethesda)">
        <title>Genome assembly of Hibiscus sabdariffa L. provides insights into metabolisms of medicinal natural products.</title>
        <authorList>
            <person name="Kim T."/>
        </authorList>
    </citation>
    <scope>NUCLEOTIDE SEQUENCE [LARGE SCALE GENOMIC DNA]</scope>
    <source>
        <strain evidence="1">TK-2024</strain>
        <tissue evidence="1">Old leaves</tissue>
    </source>
</reference>
<proteinExistence type="predicted"/>
<gene>
    <name evidence="1" type="ORF">V6N12_041506</name>
</gene>